<evidence type="ECO:0000313" key="3">
    <source>
        <dbReference type="Proteomes" id="UP001601992"/>
    </source>
</evidence>
<evidence type="ECO:0000259" key="1">
    <source>
        <dbReference type="Pfam" id="PF08940"/>
    </source>
</evidence>
<feature type="domain" description="DUF1918" evidence="1">
    <location>
        <begin position="1"/>
        <end position="57"/>
    </location>
</feature>
<name>A0ABW6RVI7_9NOCA</name>
<reference evidence="2 3" key="1">
    <citation type="submission" date="2024-10" db="EMBL/GenBank/DDBJ databases">
        <title>The Natural Products Discovery Center: Release of the First 8490 Sequenced Strains for Exploring Actinobacteria Biosynthetic Diversity.</title>
        <authorList>
            <person name="Kalkreuter E."/>
            <person name="Kautsar S.A."/>
            <person name="Yang D."/>
            <person name="Bader C.D."/>
            <person name="Teijaro C.N."/>
            <person name="Fluegel L."/>
            <person name="Davis C.M."/>
            <person name="Simpson J.R."/>
            <person name="Lauterbach L."/>
            <person name="Steele A.D."/>
            <person name="Gui C."/>
            <person name="Meng S."/>
            <person name="Li G."/>
            <person name="Viehrig K."/>
            <person name="Ye F."/>
            <person name="Su P."/>
            <person name="Kiefer A.F."/>
            <person name="Nichols A."/>
            <person name="Cepeda A.J."/>
            <person name="Yan W."/>
            <person name="Fan B."/>
            <person name="Jiang Y."/>
            <person name="Adhikari A."/>
            <person name="Zheng C.-J."/>
            <person name="Schuster L."/>
            <person name="Cowan T.M."/>
            <person name="Smanski M.J."/>
            <person name="Chevrette M.G."/>
            <person name="De Carvalho L.P.S."/>
            <person name="Shen B."/>
        </authorList>
    </citation>
    <scope>NUCLEOTIDE SEQUENCE [LARGE SCALE GENOMIC DNA]</scope>
    <source>
        <strain evidence="2 3">NPDC002593</strain>
    </source>
</reference>
<proteinExistence type="predicted"/>
<dbReference type="Gene3D" id="2.30.30.440">
    <property type="entry name" value="Domain of unknown function DUF1918"/>
    <property type="match status" value="1"/>
</dbReference>
<organism evidence="2 3">
    <name type="scientific">Nocardia jiangxiensis</name>
    <dbReference type="NCBI Taxonomy" id="282685"/>
    <lineage>
        <taxon>Bacteria</taxon>
        <taxon>Bacillati</taxon>
        <taxon>Actinomycetota</taxon>
        <taxon>Actinomycetes</taxon>
        <taxon>Mycobacteriales</taxon>
        <taxon>Nocardiaceae</taxon>
        <taxon>Nocardia</taxon>
    </lineage>
</organism>
<keyword evidence="3" id="KW-1185">Reference proteome</keyword>
<dbReference type="InterPro" id="IPR015035">
    <property type="entry name" value="DUF1918"/>
</dbReference>
<evidence type="ECO:0000313" key="2">
    <source>
        <dbReference type="EMBL" id="MFF3568022.1"/>
    </source>
</evidence>
<accession>A0ABW6RVI7</accession>
<comment type="caution">
    <text evidence="2">The sequence shown here is derived from an EMBL/GenBank/DDBJ whole genome shotgun (WGS) entry which is preliminary data.</text>
</comment>
<protein>
    <submittedName>
        <fullName evidence="2">DUF1918 domain-containing protein</fullName>
    </submittedName>
</protein>
<dbReference type="RefSeq" id="WP_083895340.1">
    <property type="nucleotide sequence ID" value="NZ_JBIAQY010000003.1"/>
</dbReference>
<sequence>MQAKVGDRLSVHSHMVGMPDRMGEILEVRGADGAPPYIVRFDDGHESLVFPGPDWVVQRH</sequence>
<dbReference type="Pfam" id="PF08940">
    <property type="entry name" value="DUF1918"/>
    <property type="match status" value="1"/>
</dbReference>
<dbReference type="Proteomes" id="UP001601992">
    <property type="component" value="Unassembled WGS sequence"/>
</dbReference>
<dbReference type="SUPFAM" id="SSF50118">
    <property type="entry name" value="Cell growth inhibitor/plasmid maintenance toxic component"/>
    <property type="match status" value="1"/>
</dbReference>
<dbReference type="EMBL" id="JBIAQY010000003">
    <property type="protein sequence ID" value="MFF3568022.1"/>
    <property type="molecule type" value="Genomic_DNA"/>
</dbReference>
<gene>
    <name evidence="2" type="ORF">ACFYXQ_09620</name>
</gene>